<reference evidence="1 2" key="1">
    <citation type="journal article" date="2002" name="Genome Res.">
        <title>The genome of Methanosarcina acetivorans reveals extensive metabolic and physiological diversity.</title>
        <authorList>
            <person name="Galagan J.E."/>
            <person name="Nusbaum C."/>
            <person name="Roy A."/>
            <person name="Endrizzi M.G."/>
            <person name="Macdonald P."/>
            <person name="FitzHugh W."/>
            <person name="Calvo S."/>
            <person name="Engels R."/>
            <person name="Smirnov S."/>
            <person name="Atnoor D."/>
            <person name="Brown A."/>
            <person name="Allen N."/>
            <person name="Naylor J."/>
            <person name="Stange-Thomann N."/>
            <person name="DeArellano K."/>
            <person name="Johnson R."/>
            <person name="Linton L."/>
            <person name="McEwan P."/>
            <person name="McKernan K."/>
            <person name="Talamas J."/>
            <person name="Tirrell A."/>
            <person name="Ye W."/>
            <person name="Zimmer A."/>
            <person name="Barber R.D."/>
            <person name="Cann I."/>
            <person name="Graham D.E."/>
            <person name="Grahame D.A."/>
            <person name="Guss A."/>
            <person name="Hedderich R."/>
            <person name="Ingram-Smith C."/>
            <person name="Kuettner C.H."/>
            <person name="Krzycki J.A."/>
            <person name="Leigh J.A."/>
            <person name="Li W."/>
            <person name="Liu J."/>
            <person name="Mukhopadhyay B."/>
            <person name="Reeve J.N."/>
            <person name="Smith K."/>
            <person name="Springer T.A."/>
            <person name="Umayam L.A."/>
            <person name="White O."/>
            <person name="White R.H."/>
            <person name="de Macario E.C."/>
            <person name="Ferry J.G."/>
            <person name="Jarrell K.F."/>
            <person name="Jing H."/>
            <person name="Macario A.J.L."/>
            <person name="Paulsen I."/>
            <person name="Pritchett M."/>
            <person name="Sowers K.R."/>
            <person name="Swanson R.V."/>
            <person name="Zinder S.H."/>
            <person name="Lander E."/>
            <person name="Metcalf W.W."/>
            <person name="Birren B."/>
        </authorList>
    </citation>
    <scope>NUCLEOTIDE SEQUENCE [LARGE SCALE GENOMIC DNA]</scope>
    <source>
        <strain evidence="2">ATCC 35395 / DSM 2834 / JCM 12185 / C2A</strain>
    </source>
</reference>
<organism evidence="1 2">
    <name type="scientific">Methanosarcina acetivorans (strain ATCC 35395 / DSM 2834 / JCM 12185 / C2A)</name>
    <dbReference type="NCBI Taxonomy" id="188937"/>
    <lineage>
        <taxon>Archaea</taxon>
        <taxon>Methanobacteriati</taxon>
        <taxon>Methanobacteriota</taxon>
        <taxon>Stenosarchaea group</taxon>
        <taxon>Methanomicrobia</taxon>
        <taxon>Methanosarcinales</taxon>
        <taxon>Methanosarcinaceae</taxon>
        <taxon>Methanosarcina</taxon>
    </lineage>
</organism>
<dbReference type="AlphaFoldDB" id="Q8TJL0"/>
<evidence type="ECO:0000313" key="2">
    <source>
        <dbReference type="Proteomes" id="UP000002487"/>
    </source>
</evidence>
<dbReference type="InParanoid" id="Q8TJL0"/>
<sequence length="239" mass="27858">MGYTSQLEVLAFNNIFKLEVSKCKLGYSNLESFIRNYNQNQALRNELKIKSGDKIILSCYRRNLKMIYPYLDKYAELLIQECRNLNLIGDKIWIWDRRFFGCNCSGLKNKETGQLSDPDAGHYVKKTGKFSVLSGTGYTDTCIVDSWWGLPVYWDAVNASTSIPNYGKNWTLKSALVNVFSMRKPQADKNKHELKIFVFTCFYSWFIEDIWNRCTSKNDNTIFQDTINQCMRLRLSVES</sequence>
<proteinExistence type="predicted"/>
<gene>
    <name evidence="1" type="ordered locus">MA_3774</name>
</gene>
<dbReference type="GeneID" id="68226021"/>
<dbReference type="Proteomes" id="UP000002487">
    <property type="component" value="Chromosome"/>
</dbReference>
<dbReference type="PhylomeDB" id="Q8TJL0"/>
<dbReference type="HOGENOM" id="CLU_1159045_0_0_2"/>
<dbReference type="EMBL" id="AE010299">
    <property type="protein sequence ID" value="AAM07125.1"/>
    <property type="molecule type" value="Genomic_DNA"/>
</dbReference>
<dbReference type="RefSeq" id="WP_011023674.1">
    <property type="nucleotide sequence ID" value="NC_003552.1"/>
</dbReference>
<dbReference type="STRING" id="188937.MA_3774"/>
<evidence type="ECO:0000313" key="1">
    <source>
        <dbReference type="EMBL" id="AAM07125.1"/>
    </source>
</evidence>
<keyword evidence="2" id="KW-1185">Reference proteome</keyword>
<dbReference type="KEGG" id="mac:MA_3774"/>
<name>Q8TJL0_METAC</name>
<protein>
    <submittedName>
        <fullName evidence="1">Uncharacterized protein</fullName>
    </submittedName>
</protein>
<accession>Q8TJL0</accession>
<dbReference type="EnsemblBacteria" id="AAM07125">
    <property type="protein sequence ID" value="AAM07125"/>
    <property type="gene ID" value="MA_3774"/>
</dbReference>